<evidence type="ECO:0000313" key="2">
    <source>
        <dbReference type="EMBL" id="RYP86283.1"/>
    </source>
</evidence>
<proteinExistence type="predicted"/>
<accession>A0A4Q4ZE05</accession>
<keyword evidence="3" id="KW-1185">Reference proteome</keyword>
<dbReference type="InterPro" id="IPR023631">
    <property type="entry name" value="Amidase_dom"/>
</dbReference>
<dbReference type="InterPro" id="IPR036928">
    <property type="entry name" value="AS_sf"/>
</dbReference>
<dbReference type="Gene3D" id="3.90.1300.10">
    <property type="entry name" value="Amidase signature (AS) domain"/>
    <property type="match status" value="1"/>
</dbReference>
<dbReference type="OrthoDB" id="5175573at2"/>
<protein>
    <recommendedName>
        <fullName evidence="1">Amidase domain-containing protein</fullName>
    </recommendedName>
</protein>
<evidence type="ECO:0000313" key="3">
    <source>
        <dbReference type="Proteomes" id="UP000295198"/>
    </source>
</evidence>
<dbReference type="Proteomes" id="UP000295198">
    <property type="component" value="Unassembled WGS sequence"/>
</dbReference>
<dbReference type="AlphaFoldDB" id="A0A4Q4ZE05"/>
<gene>
    <name evidence="2" type="ORF">EKO23_10035</name>
</gene>
<sequence length="120" mass="13125">MAQTTLQVFTRKVAEAMAGFDLWLSPTLGTLPPKLGTMTSTEEEPWRGNKVAADLVAFPLVTANVTGNPAMSVPLTWTAEDLPVGSHFMARFGREDVLFRLAAQLEQARPWADRRPVVSA</sequence>
<reference evidence="2 3" key="1">
    <citation type="submission" date="2019-01" db="EMBL/GenBank/DDBJ databases">
        <title>Nocardioides guangzhouensis sp. nov., an actinobacterium isolated from soil.</title>
        <authorList>
            <person name="Fu Y."/>
            <person name="Cai Y."/>
            <person name="Lin Z."/>
            <person name="Chen P."/>
        </authorList>
    </citation>
    <scope>NUCLEOTIDE SEQUENCE [LARGE SCALE GENOMIC DNA]</scope>
    <source>
        <strain evidence="2 3">130</strain>
    </source>
</reference>
<comment type="caution">
    <text evidence="2">The sequence shown here is derived from an EMBL/GenBank/DDBJ whole genome shotgun (WGS) entry which is preliminary data.</text>
</comment>
<dbReference type="EMBL" id="SDKM01000012">
    <property type="protein sequence ID" value="RYP86283.1"/>
    <property type="molecule type" value="Genomic_DNA"/>
</dbReference>
<evidence type="ECO:0000259" key="1">
    <source>
        <dbReference type="Pfam" id="PF01425"/>
    </source>
</evidence>
<dbReference type="SUPFAM" id="SSF75304">
    <property type="entry name" value="Amidase signature (AS) enzymes"/>
    <property type="match status" value="1"/>
</dbReference>
<feature type="domain" description="Amidase" evidence="1">
    <location>
        <begin position="2"/>
        <end position="97"/>
    </location>
</feature>
<dbReference type="Pfam" id="PF01425">
    <property type="entry name" value="Amidase"/>
    <property type="match status" value="1"/>
</dbReference>
<organism evidence="2 3">
    <name type="scientific">Nocardioides guangzhouensis</name>
    <dbReference type="NCBI Taxonomy" id="2497878"/>
    <lineage>
        <taxon>Bacteria</taxon>
        <taxon>Bacillati</taxon>
        <taxon>Actinomycetota</taxon>
        <taxon>Actinomycetes</taxon>
        <taxon>Propionibacteriales</taxon>
        <taxon>Nocardioidaceae</taxon>
        <taxon>Nocardioides</taxon>
    </lineage>
</organism>
<name>A0A4Q4ZE05_9ACTN</name>